<organism evidence="6 7">
    <name type="scientific">[Clostridium] polysaccharolyticum</name>
    <dbReference type="NCBI Taxonomy" id="29364"/>
    <lineage>
        <taxon>Bacteria</taxon>
        <taxon>Bacillati</taxon>
        <taxon>Bacillota</taxon>
        <taxon>Clostridia</taxon>
        <taxon>Lachnospirales</taxon>
        <taxon>Lachnospiraceae</taxon>
    </lineage>
</organism>
<evidence type="ECO:0000313" key="7">
    <source>
        <dbReference type="Proteomes" id="UP000199800"/>
    </source>
</evidence>
<accession>A0A1I0CBS7</accession>
<feature type="compositionally biased region" description="Basic and acidic residues" evidence="3">
    <location>
        <begin position="159"/>
        <end position="169"/>
    </location>
</feature>
<feature type="domain" description="LHH" evidence="4">
    <location>
        <begin position="429"/>
        <end position="502"/>
    </location>
</feature>
<name>A0A1I0CBS7_9FIRM</name>
<feature type="compositionally biased region" description="Low complexity" evidence="3">
    <location>
        <begin position="138"/>
        <end position="150"/>
    </location>
</feature>
<evidence type="ECO:0000256" key="2">
    <source>
        <dbReference type="ARBA" id="ARBA00022525"/>
    </source>
</evidence>
<gene>
    <name evidence="6" type="ORF">SAMN04487772_109107</name>
</gene>
<dbReference type="Proteomes" id="UP000199800">
    <property type="component" value="Unassembled WGS sequence"/>
</dbReference>
<dbReference type="AlphaFoldDB" id="A0A1I0CBS7"/>
<keyword evidence="7" id="KW-1185">Reference proteome</keyword>
<dbReference type="GO" id="GO:0005576">
    <property type="term" value="C:extracellular region"/>
    <property type="evidence" value="ECO:0007669"/>
    <property type="project" value="UniProtKB-SubCell"/>
</dbReference>
<feature type="domain" description="Pre-toxin TG" evidence="5">
    <location>
        <begin position="243"/>
        <end position="303"/>
    </location>
</feature>
<keyword evidence="2" id="KW-0964">Secreted</keyword>
<dbReference type="RefSeq" id="WP_092477712.1">
    <property type="nucleotide sequence ID" value="NZ_FOHN01000009.1"/>
</dbReference>
<dbReference type="InterPro" id="IPR027797">
    <property type="entry name" value="PT-TG_dom"/>
</dbReference>
<evidence type="ECO:0000259" key="5">
    <source>
        <dbReference type="Pfam" id="PF14449"/>
    </source>
</evidence>
<proteinExistence type="predicted"/>
<dbReference type="OrthoDB" id="7182479at2"/>
<evidence type="ECO:0000313" key="6">
    <source>
        <dbReference type="EMBL" id="SET16721.1"/>
    </source>
</evidence>
<sequence length="508" mass="52848">MGLKLSVHSIASTLKSVTSTVTKTVSKVTGSSSSSKTSSTSKSGSSSSKTSSTSKSGSSSSKTSSTSKSGSSSSKTSATSKSGSPSSKTSATSKSGSSSSKSGTASKSSSPSSKTSATSKSGSPSSKYVTDAPALYNASGKKTSGTSASSMNRPAESYEAQKKALEAAKNKKTSTNGTTKHPTLKPVAIKVPAAQKKKDSSEKGYSNNRPAKSYTHVKDYTPTASREGAGKPFYHSGTVAKGVASGVAGLLPYAGDVKDVQEAVTGRDLITGTKLTKGERIVTGAAAVLPVVSGPMLKTAGKGVTIAAKEAPEVIKGVEKTVKKAGPKAVSKADEGIKAAKKAVVKKGEKIKDATVKGGKKTEKAVKENVSEAKRVAGTVHKGGKDSTGYKYWKESINFQGNKVYQRNDLFDPAQVSSWKDRGKTVTGTNVERMAGGRAPIGYDGKSVNLHHLLQTPDGPIVEVSQSFHNKYYSTIHMNIGQSPSIINRDVFKRWKSDYWMDCALDFD</sequence>
<dbReference type="Pfam" id="PF14449">
    <property type="entry name" value="PT-TG"/>
    <property type="match status" value="1"/>
</dbReference>
<protein>
    <submittedName>
        <fullName evidence="6">Pre-toxin TG</fullName>
    </submittedName>
</protein>
<dbReference type="InterPro" id="IPR026834">
    <property type="entry name" value="LHH"/>
</dbReference>
<evidence type="ECO:0000256" key="3">
    <source>
        <dbReference type="SAM" id="MobiDB-lite"/>
    </source>
</evidence>
<comment type="subcellular location">
    <subcellularLocation>
        <location evidence="1">Secreted</location>
    </subcellularLocation>
</comment>
<dbReference type="STRING" id="29364.SAMN04487772_109107"/>
<dbReference type="Pfam" id="PF14411">
    <property type="entry name" value="LHH"/>
    <property type="match status" value="1"/>
</dbReference>
<evidence type="ECO:0000256" key="1">
    <source>
        <dbReference type="ARBA" id="ARBA00004613"/>
    </source>
</evidence>
<dbReference type="EMBL" id="FOHN01000009">
    <property type="protein sequence ID" value="SET16721.1"/>
    <property type="molecule type" value="Genomic_DNA"/>
</dbReference>
<feature type="region of interest" description="Disordered" evidence="3">
    <location>
        <begin position="13"/>
        <end position="217"/>
    </location>
</feature>
<reference evidence="6" key="1">
    <citation type="submission" date="2016-10" db="EMBL/GenBank/DDBJ databases">
        <authorList>
            <person name="de Groot N.N."/>
        </authorList>
    </citation>
    <scope>NUCLEOTIDE SEQUENCE [LARGE SCALE GENOMIC DNA]</scope>
    <source>
        <strain evidence="6">DSM 1801</strain>
    </source>
</reference>
<evidence type="ECO:0000259" key="4">
    <source>
        <dbReference type="Pfam" id="PF14411"/>
    </source>
</evidence>
<feature type="compositionally biased region" description="Low complexity" evidence="3">
    <location>
        <begin position="15"/>
        <end position="127"/>
    </location>
</feature>